<reference evidence="3" key="3">
    <citation type="submission" date="2025-08" db="UniProtKB">
        <authorList>
            <consortium name="Ensembl"/>
        </authorList>
    </citation>
    <scope>IDENTIFICATION</scope>
</reference>
<dbReference type="PANTHER" id="PTHR22906:SF52">
    <property type="entry name" value="ADHESION G PROTEIN-COUPLED RECEPTOR B1"/>
    <property type="match status" value="1"/>
</dbReference>
<dbReference type="SUPFAM" id="SSF82895">
    <property type="entry name" value="TSP-1 type 1 repeat"/>
    <property type="match status" value="10"/>
</dbReference>
<dbReference type="InterPro" id="IPR052065">
    <property type="entry name" value="Compl_asym_regulator"/>
</dbReference>
<evidence type="ECO:0000256" key="2">
    <source>
        <dbReference type="ARBA" id="ARBA00023157"/>
    </source>
</evidence>
<protein>
    <recommendedName>
        <fullName evidence="5">Hemicentin-1</fullName>
    </recommendedName>
</protein>
<dbReference type="InterPro" id="IPR036383">
    <property type="entry name" value="TSP1_rpt_sf"/>
</dbReference>
<organism evidence="3 4">
    <name type="scientific">Ciona intestinalis</name>
    <name type="common">Transparent sea squirt</name>
    <name type="synonym">Ascidia intestinalis</name>
    <dbReference type="NCBI Taxonomy" id="7719"/>
    <lineage>
        <taxon>Eukaryota</taxon>
        <taxon>Metazoa</taxon>
        <taxon>Chordata</taxon>
        <taxon>Tunicata</taxon>
        <taxon>Ascidiacea</taxon>
        <taxon>Phlebobranchia</taxon>
        <taxon>Cionidae</taxon>
        <taxon>Ciona</taxon>
    </lineage>
</organism>
<dbReference type="PANTHER" id="PTHR22906">
    <property type="entry name" value="PROPERDIN"/>
    <property type="match status" value="1"/>
</dbReference>
<proteinExistence type="predicted"/>
<dbReference type="SMART" id="SM00209">
    <property type="entry name" value="TSP1"/>
    <property type="match status" value="11"/>
</dbReference>
<dbReference type="InterPro" id="IPR000884">
    <property type="entry name" value="TSP1_rpt"/>
</dbReference>
<dbReference type="GeneTree" id="ENSGT00440000038972"/>
<evidence type="ECO:0000313" key="4">
    <source>
        <dbReference type="Proteomes" id="UP000008144"/>
    </source>
</evidence>
<dbReference type="Ensembl" id="ENSCINT00000025594.2">
    <property type="protein sequence ID" value="ENSCINP00000025348.2"/>
    <property type="gene ID" value="ENSCING00000023472.1"/>
</dbReference>
<name>F6PV91_CIOIN</name>
<dbReference type="OMA" id="TRTCKSM"/>
<keyword evidence="4" id="KW-1185">Reference proteome</keyword>
<sequence length="610" mass="59851">SWSGWTNDGTCSVTCGIGVQKQIRTCNGGTAGAGGCPGSSTQTIACNVQACPTQGSWSEWSNSGTCTVTCGGGIQQQIRTCNGGTAGAGGCLGSSTQTIACNQQACPPQGSWSSWSNSGTCTVTCGGGIQQQIRTCNGGTAGAGGCPGSTTQTIACNEQACPPVGSWGTWVNSGSCSKECGTGAQQQTRTCNGGTPGVGGCPGSATQSIPCNQHACPVLGSWSSWWSTCTVSCGGGTRTRTRSCNGGSVGSIGCPGEESQTEPCNTYNCPGWNNWGNWGECTASCGGGTREATRTCNTFGQAGATCSGDATKSEACNTTPCPTWGSSTGSWDEWTNSGGCSLTCGGGTQQQTRTCTGGTAGAGGCPGSSTQTIACNQQACPPQGSWSGWSNSGTCTVTCGGGTQQQIRTCNGGTAGAGGCPGSSTQTIACNQQACPPQGSWGGWSNSGTCSLTCGGGTQQQIRTCNGGTAGAGGCPGSSTQTIACNQQACPPQGSWGGWSNSGTCSLTCGGGTQQQIRTCNGGTAGAGGCPGSTTQTIACNGQACPSSGSWGGWINVGTCSTSCMQAQTRQCNGGTAGQGGCSGLSSRIQSCTGGACPTQTGSCSNLRDL</sequence>
<keyword evidence="1" id="KW-0677">Repeat</keyword>
<reference evidence="4" key="1">
    <citation type="journal article" date="2002" name="Science">
        <title>The draft genome of Ciona intestinalis: insights into chordate and vertebrate origins.</title>
        <authorList>
            <person name="Dehal P."/>
            <person name="Satou Y."/>
            <person name="Campbell R.K."/>
            <person name="Chapman J."/>
            <person name="Degnan B."/>
            <person name="De Tomaso A."/>
            <person name="Davidson B."/>
            <person name="Di Gregorio A."/>
            <person name="Gelpke M."/>
            <person name="Goodstein D.M."/>
            <person name="Harafuji N."/>
            <person name="Hastings K.E."/>
            <person name="Ho I."/>
            <person name="Hotta K."/>
            <person name="Huang W."/>
            <person name="Kawashima T."/>
            <person name="Lemaire P."/>
            <person name="Martinez D."/>
            <person name="Meinertzhagen I.A."/>
            <person name="Necula S."/>
            <person name="Nonaka M."/>
            <person name="Putnam N."/>
            <person name="Rash S."/>
            <person name="Saiga H."/>
            <person name="Satake M."/>
            <person name="Terry A."/>
            <person name="Yamada L."/>
            <person name="Wang H.G."/>
            <person name="Awazu S."/>
            <person name="Azumi K."/>
            <person name="Boore J."/>
            <person name="Branno M."/>
            <person name="Chin-Bow S."/>
            <person name="DeSantis R."/>
            <person name="Doyle S."/>
            <person name="Francino P."/>
            <person name="Keys D.N."/>
            <person name="Haga S."/>
            <person name="Hayashi H."/>
            <person name="Hino K."/>
            <person name="Imai K.S."/>
            <person name="Inaba K."/>
            <person name="Kano S."/>
            <person name="Kobayashi K."/>
            <person name="Kobayashi M."/>
            <person name="Lee B.I."/>
            <person name="Makabe K.W."/>
            <person name="Manohar C."/>
            <person name="Matassi G."/>
            <person name="Medina M."/>
            <person name="Mochizuki Y."/>
            <person name="Mount S."/>
            <person name="Morishita T."/>
            <person name="Miura S."/>
            <person name="Nakayama A."/>
            <person name="Nishizaka S."/>
            <person name="Nomoto H."/>
            <person name="Ohta F."/>
            <person name="Oishi K."/>
            <person name="Rigoutsos I."/>
            <person name="Sano M."/>
            <person name="Sasaki A."/>
            <person name="Sasakura Y."/>
            <person name="Shoguchi E."/>
            <person name="Shin-i T."/>
            <person name="Spagnuolo A."/>
            <person name="Stainier D."/>
            <person name="Suzuki M.M."/>
            <person name="Tassy O."/>
            <person name="Takatori N."/>
            <person name="Tokuoka M."/>
            <person name="Yagi K."/>
            <person name="Yoshizaki F."/>
            <person name="Wada S."/>
            <person name="Zhang C."/>
            <person name="Hyatt P.D."/>
            <person name="Larimer F."/>
            <person name="Detter C."/>
            <person name="Doggett N."/>
            <person name="Glavina T."/>
            <person name="Hawkins T."/>
            <person name="Richardson P."/>
            <person name="Lucas S."/>
            <person name="Kohara Y."/>
            <person name="Levine M."/>
            <person name="Satoh N."/>
            <person name="Rokhsar D.S."/>
        </authorList>
    </citation>
    <scope>NUCLEOTIDE SEQUENCE [LARGE SCALE GENOMIC DNA]</scope>
</reference>
<accession>F6PV91</accession>
<dbReference type="HOGENOM" id="CLU_020109_0_0_1"/>
<dbReference type="Pfam" id="PF00090">
    <property type="entry name" value="TSP_1"/>
    <property type="match status" value="10"/>
</dbReference>
<reference evidence="3" key="4">
    <citation type="submission" date="2025-09" db="UniProtKB">
        <authorList>
            <consortium name="Ensembl"/>
        </authorList>
    </citation>
    <scope>IDENTIFICATION</scope>
</reference>
<dbReference type="AlphaFoldDB" id="F6PV91"/>
<keyword evidence="2" id="KW-1015">Disulfide bond</keyword>
<evidence type="ECO:0008006" key="5">
    <source>
        <dbReference type="Google" id="ProtNLM"/>
    </source>
</evidence>
<reference evidence="3" key="2">
    <citation type="journal article" date="2008" name="Genome Biol.">
        <title>Improved genome assembly and evidence-based global gene model set for the chordate Ciona intestinalis: new insight into intron and operon populations.</title>
        <authorList>
            <person name="Satou Y."/>
            <person name="Mineta K."/>
            <person name="Ogasawara M."/>
            <person name="Sasakura Y."/>
            <person name="Shoguchi E."/>
            <person name="Ueno K."/>
            <person name="Yamada L."/>
            <person name="Matsumoto J."/>
            <person name="Wasserscheid J."/>
            <person name="Dewar K."/>
            <person name="Wiley G.B."/>
            <person name="Macmil S.L."/>
            <person name="Roe B.A."/>
            <person name="Zeller R.W."/>
            <person name="Hastings K.E."/>
            <person name="Lemaire P."/>
            <person name="Lindquist E."/>
            <person name="Endo T."/>
            <person name="Hotta K."/>
            <person name="Inaba K."/>
        </authorList>
    </citation>
    <scope>NUCLEOTIDE SEQUENCE [LARGE SCALE GENOMIC DNA]</scope>
    <source>
        <strain evidence="3">wild type</strain>
    </source>
</reference>
<dbReference type="Proteomes" id="UP000008144">
    <property type="component" value="Chromosome 10"/>
</dbReference>
<evidence type="ECO:0000313" key="3">
    <source>
        <dbReference type="Ensembl" id="ENSCINP00000025348.2"/>
    </source>
</evidence>
<evidence type="ECO:0000256" key="1">
    <source>
        <dbReference type="ARBA" id="ARBA00022737"/>
    </source>
</evidence>
<dbReference type="Gene3D" id="2.20.100.10">
    <property type="entry name" value="Thrombospondin type-1 (TSP1) repeat"/>
    <property type="match status" value="10"/>
</dbReference>
<dbReference type="PROSITE" id="PS50092">
    <property type="entry name" value="TSP1"/>
    <property type="match status" value="11"/>
</dbReference>
<dbReference type="EMBL" id="EAAA01000598">
    <property type="status" value="NOT_ANNOTATED_CDS"/>
    <property type="molecule type" value="Genomic_DNA"/>
</dbReference>